<organism evidence="8 9">
    <name type="scientific">Spartinivicinus poritis</name>
    <dbReference type="NCBI Taxonomy" id="2994640"/>
    <lineage>
        <taxon>Bacteria</taxon>
        <taxon>Pseudomonadati</taxon>
        <taxon>Pseudomonadota</taxon>
        <taxon>Gammaproteobacteria</taxon>
        <taxon>Oceanospirillales</taxon>
        <taxon>Zooshikellaceae</taxon>
        <taxon>Spartinivicinus</taxon>
    </lineage>
</organism>
<dbReference type="InterPro" id="IPR003317">
    <property type="entry name" value="Cyt-d_oxidase_su2"/>
</dbReference>
<proteinExistence type="inferred from homology"/>
<protein>
    <submittedName>
        <fullName evidence="8">Cytochrome d ubiquinol oxidase subunit II</fullName>
    </submittedName>
</protein>
<sequence length="329" mass="36945">MDLAVVWLLVIVFGIFVYAILDGFDLGIGILYPWLNKQERMTALHSIKHVWDGNETWMVFAGVCLLVAFPKVYSQVLGTLYIPVFLMLFALIFRGVVFEYRFKADSSKVWWDFSFFAGSTIAAFSQGTILGSVLLGLQVNNEQLTPLWLHPFSLAMGALITIAYCSLGSLWLQINTEPMLEKKCNRIANKMIGLFSLLSLIVVYSFFGNFSWTDTTFVLSVISYKWMILMVVGLFGFLTIKSNSSMQNSSKQAFLLFCSYLFILYLGLLNLVFPYIIPGKLTIWQAMGNENSLQFALVGVAILLPVVLAYTVYSYKVFSGKPDSSAGAY</sequence>
<keyword evidence="9" id="KW-1185">Reference proteome</keyword>
<gene>
    <name evidence="8" type="primary">cydB</name>
    <name evidence="8" type="ORF">ORQ98_05445</name>
</gene>
<evidence type="ECO:0000256" key="6">
    <source>
        <dbReference type="ARBA" id="ARBA00023136"/>
    </source>
</evidence>
<keyword evidence="4 7" id="KW-0812">Transmembrane</keyword>
<feature type="transmembrane region" description="Helical" evidence="7">
    <location>
        <begin position="293"/>
        <end position="313"/>
    </location>
</feature>
<feature type="transmembrane region" description="Helical" evidence="7">
    <location>
        <begin position="147"/>
        <end position="172"/>
    </location>
</feature>
<comment type="similarity">
    <text evidence="2">Belongs to the cytochrome ubiquinol oxidase subunit 2 family.</text>
</comment>
<feature type="transmembrane region" description="Helical" evidence="7">
    <location>
        <begin position="109"/>
        <end position="135"/>
    </location>
</feature>
<feature type="transmembrane region" description="Helical" evidence="7">
    <location>
        <begin position="79"/>
        <end position="97"/>
    </location>
</feature>
<keyword evidence="3" id="KW-1003">Cell membrane</keyword>
<dbReference type="EMBL" id="JAPMOU010000004">
    <property type="protein sequence ID" value="MDE1461406.1"/>
    <property type="molecule type" value="Genomic_DNA"/>
</dbReference>
<reference evidence="8 9" key="1">
    <citation type="submission" date="2022-11" db="EMBL/GenBank/DDBJ databases">
        <title>Spartinivicinus poritis sp. nov., isolated from scleractinian coral Porites lutea.</title>
        <authorList>
            <person name="Zhang G."/>
            <person name="Cai L."/>
            <person name="Wei Q."/>
        </authorList>
    </citation>
    <scope>NUCLEOTIDE SEQUENCE [LARGE SCALE GENOMIC DNA]</scope>
    <source>
        <strain evidence="8 9">A2-2</strain>
    </source>
</reference>
<keyword evidence="5 7" id="KW-1133">Transmembrane helix</keyword>
<evidence type="ECO:0000313" key="8">
    <source>
        <dbReference type="EMBL" id="MDE1461406.1"/>
    </source>
</evidence>
<comment type="subcellular location">
    <subcellularLocation>
        <location evidence="1">Cell membrane</location>
        <topology evidence="1">Multi-pass membrane protein</topology>
    </subcellularLocation>
</comment>
<evidence type="ECO:0000256" key="2">
    <source>
        <dbReference type="ARBA" id="ARBA00007543"/>
    </source>
</evidence>
<feature type="transmembrane region" description="Helical" evidence="7">
    <location>
        <begin position="192"/>
        <end position="212"/>
    </location>
</feature>
<evidence type="ECO:0000313" key="9">
    <source>
        <dbReference type="Proteomes" id="UP001528823"/>
    </source>
</evidence>
<dbReference type="Pfam" id="PF02322">
    <property type="entry name" value="Cyt_bd_oxida_II"/>
    <property type="match status" value="1"/>
</dbReference>
<dbReference type="NCBIfam" id="TIGR00203">
    <property type="entry name" value="cydB"/>
    <property type="match status" value="1"/>
</dbReference>
<feature type="transmembrane region" description="Helical" evidence="7">
    <location>
        <begin position="218"/>
        <end position="240"/>
    </location>
</feature>
<evidence type="ECO:0000256" key="1">
    <source>
        <dbReference type="ARBA" id="ARBA00004651"/>
    </source>
</evidence>
<evidence type="ECO:0000256" key="4">
    <source>
        <dbReference type="ARBA" id="ARBA00022692"/>
    </source>
</evidence>
<dbReference type="RefSeq" id="WP_274687769.1">
    <property type="nucleotide sequence ID" value="NZ_JAPMOU010000004.1"/>
</dbReference>
<evidence type="ECO:0000256" key="7">
    <source>
        <dbReference type="SAM" id="Phobius"/>
    </source>
</evidence>
<accession>A0ABT5U4X1</accession>
<dbReference type="PANTHER" id="PTHR43141:SF4">
    <property type="entry name" value="CYTOCHROME BD2 SUBUNIT II"/>
    <property type="match status" value="1"/>
</dbReference>
<name>A0ABT5U4X1_9GAMM</name>
<keyword evidence="6 7" id="KW-0472">Membrane</keyword>
<evidence type="ECO:0000256" key="3">
    <source>
        <dbReference type="ARBA" id="ARBA00022475"/>
    </source>
</evidence>
<feature type="transmembrane region" description="Helical" evidence="7">
    <location>
        <begin position="6"/>
        <end position="35"/>
    </location>
</feature>
<feature type="transmembrane region" description="Helical" evidence="7">
    <location>
        <begin position="252"/>
        <end position="273"/>
    </location>
</feature>
<evidence type="ECO:0000256" key="5">
    <source>
        <dbReference type="ARBA" id="ARBA00022989"/>
    </source>
</evidence>
<dbReference type="PANTHER" id="PTHR43141">
    <property type="entry name" value="CYTOCHROME BD2 SUBUNIT II"/>
    <property type="match status" value="1"/>
</dbReference>
<dbReference type="Proteomes" id="UP001528823">
    <property type="component" value="Unassembled WGS sequence"/>
</dbReference>
<comment type="caution">
    <text evidence="8">The sequence shown here is derived from an EMBL/GenBank/DDBJ whole genome shotgun (WGS) entry which is preliminary data.</text>
</comment>